<protein>
    <submittedName>
        <fullName evidence="1">Uncharacterized protein</fullName>
    </submittedName>
</protein>
<sequence length="42" mass="4985">MYCVIDHSFFYSIRHYGAQSNIFWLRMGEEFAILRGIKGVVE</sequence>
<reference evidence="1 2" key="2">
    <citation type="submission" date="2009-02" db="EMBL/GenBank/DDBJ databases">
        <title>Draft genome sequence of Clostridium methylpentosum (DSM 5476).</title>
        <authorList>
            <person name="Sudarsanam P."/>
            <person name="Ley R."/>
            <person name="Guruge J."/>
            <person name="Turnbaugh P.J."/>
            <person name="Mahowald M."/>
            <person name="Liep D."/>
            <person name="Gordon J."/>
        </authorList>
    </citation>
    <scope>NUCLEOTIDE SEQUENCE [LARGE SCALE GENOMIC DNA]</scope>
    <source>
        <strain evidence="1 2">DSM 5476</strain>
    </source>
</reference>
<comment type="caution">
    <text evidence="1">The sequence shown here is derived from an EMBL/GenBank/DDBJ whole genome shotgun (WGS) entry which is preliminary data.</text>
</comment>
<gene>
    <name evidence="1" type="ORF">CLOSTMETH_01554</name>
</gene>
<accession>C0ECI3</accession>
<reference evidence="1 2" key="1">
    <citation type="submission" date="2009-01" db="EMBL/GenBank/DDBJ databases">
        <authorList>
            <person name="Fulton L."/>
            <person name="Clifton S."/>
            <person name="Fulton B."/>
            <person name="Xu J."/>
            <person name="Minx P."/>
            <person name="Pepin K.H."/>
            <person name="Johnson M."/>
            <person name="Bhonagiri V."/>
            <person name="Nash W.E."/>
            <person name="Mardis E.R."/>
            <person name="Wilson R.K."/>
        </authorList>
    </citation>
    <scope>NUCLEOTIDE SEQUENCE [LARGE SCALE GENOMIC DNA]</scope>
    <source>
        <strain evidence="1 2">DSM 5476</strain>
    </source>
</reference>
<dbReference type="AlphaFoldDB" id="C0ECI3"/>
<dbReference type="EMBL" id="ACEC01000052">
    <property type="protein sequence ID" value="EEG30799.1"/>
    <property type="molecule type" value="Genomic_DNA"/>
</dbReference>
<dbReference type="Proteomes" id="UP000003340">
    <property type="component" value="Unassembled WGS sequence"/>
</dbReference>
<evidence type="ECO:0000313" key="2">
    <source>
        <dbReference type="Proteomes" id="UP000003340"/>
    </source>
</evidence>
<evidence type="ECO:0000313" key="1">
    <source>
        <dbReference type="EMBL" id="EEG30799.1"/>
    </source>
</evidence>
<name>C0ECI3_9FIRM</name>
<organism evidence="1 2">
    <name type="scientific">[Clostridium] methylpentosum DSM 5476</name>
    <dbReference type="NCBI Taxonomy" id="537013"/>
    <lineage>
        <taxon>Bacteria</taxon>
        <taxon>Bacillati</taxon>
        <taxon>Bacillota</taxon>
        <taxon>Clostridia</taxon>
        <taxon>Eubacteriales</taxon>
        <taxon>Oscillospiraceae</taxon>
        <taxon>Oscillospiraceae incertae sedis</taxon>
    </lineage>
</organism>
<keyword evidence="2" id="KW-1185">Reference proteome</keyword>
<dbReference type="HOGENOM" id="CLU_3249584_0_0_9"/>
<proteinExistence type="predicted"/>